<evidence type="ECO:0000313" key="2">
    <source>
        <dbReference type="Proteomes" id="UP000185904"/>
    </source>
</evidence>
<comment type="caution">
    <text evidence="1">The sequence shown here is derived from an EMBL/GenBank/DDBJ whole genome shotgun (WGS) entry which is preliminary data.</text>
</comment>
<organism evidence="1 2">
    <name type="scientific">Fonsecaea nubica</name>
    <dbReference type="NCBI Taxonomy" id="856822"/>
    <lineage>
        <taxon>Eukaryota</taxon>
        <taxon>Fungi</taxon>
        <taxon>Dikarya</taxon>
        <taxon>Ascomycota</taxon>
        <taxon>Pezizomycotina</taxon>
        <taxon>Eurotiomycetes</taxon>
        <taxon>Chaetothyriomycetidae</taxon>
        <taxon>Chaetothyriales</taxon>
        <taxon>Herpotrichiellaceae</taxon>
        <taxon>Fonsecaea</taxon>
    </lineage>
</organism>
<dbReference type="AlphaFoldDB" id="A0A178D0S5"/>
<dbReference type="EMBL" id="LVCJ01000033">
    <property type="protein sequence ID" value="OAL35092.1"/>
    <property type="molecule type" value="Genomic_DNA"/>
</dbReference>
<sequence length="610" mass="68703">MVLDPLSAVSLVVNVFDLINHSINVVSKAREVHQFGADNETVDIEATTKDLRELTGKLQQNKPPDENEQPRASHDPALETICQGCRDVAQELLEALSKVTVEGKSSKWKSTRKALRSVWSKEKIYAIEKRLNTYRDEINLRLIADLRERVDLLALQQLCLSDLQRDNTKIIVDAMINDRHILQRALQSQTADTRKAIAEEQAKTSMAMVGAVQAAGSNSQEEQRIIFRQIFEVKGALEQLKIDIRKKDEEFKETVLAYIASHSPKKRKALKEKSNLISSALVSLETIYRSLQVLLASLQGRVKSLLAPLNTCQLWNAVPFPAPAFPPGTGTTQSCDTARMLYYAYYYLSLVRGDLVRTDIHTIWPLQSERYDELVSDGAPNRMYAVEAAEWLQLKDSGPLNPSSGMSWTWRIDGRLRELSPGSLAYNFVWGMAVIAATISECIDDTTEPDPSSPRPSQGVEVEGDVHLTIFSRLFDERYRTSEQKFTHASISAPHLRKDVKVWQSVGEMTHLRSKIAEWLDEEMGMFAKERRLTPGRRRVILDMNEIQELINVLILLTDRQPNQHGITLSSVKVCAVTNVLARCGINVPLRKGGIVPLIAHPDRYAEISL</sequence>
<evidence type="ECO:0008006" key="3">
    <source>
        <dbReference type="Google" id="ProtNLM"/>
    </source>
</evidence>
<gene>
    <name evidence="1" type="ORF">AYO20_05569</name>
</gene>
<name>A0A178D0S5_9EURO</name>
<protein>
    <recommendedName>
        <fullName evidence="3">Fungal N-terminal domain-containing protein</fullName>
    </recommendedName>
</protein>
<dbReference type="OrthoDB" id="4138367at2759"/>
<dbReference type="GeneID" id="34588986"/>
<evidence type="ECO:0000313" key="1">
    <source>
        <dbReference type="EMBL" id="OAL35092.1"/>
    </source>
</evidence>
<keyword evidence="2" id="KW-1185">Reference proteome</keyword>
<accession>A0A178D0S5</accession>
<proteinExistence type="predicted"/>
<dbReference type="Proteomes" id="UP000185904">
    <property type="component" value="Unassembled WGS sequence"/>
</dbReference>
<dbReference type="RefSeq" id="XP_022500104.1">
    <property type="nucleotide sequence ID" value="XM_022643863.1"/>
</dbReference>
<reference evidence="1 2" key="1">
    <citation type="submission" date="2016-03" db="EMBL/GenBank/DDBJ databases">
        <title>The draft genome sequence of Fonsecaea nubica causative agent of cutaneous subcutaneous infection in human host.</title>
        <authorList>
            <person name="Costa F."/>
            <person name="Sybren D.H."/>
            <person name="Raittz R.T."/>
            <person name="Weiss V.A."/>
            <person name="Leao A.C."/>
            <person name="Gomes R."/>
            <person name="De Souza E.M."/>
            <person name="Pedrosa F.O."/>
            <person name="Steffens M.B."/>
            <person name="Bombassaro A."/>
            <person name="Tadra-Sfeir M.Z."/>
            <person name="Moreno L.F."/>
            <person name="Najafzadeh M.J."/>
            <person name="Felipe M.S."/>
            <person name="Teixeira M."/>
            <person name="Sun J."/>
            <person name="Xi L."/>
            <person name="Castro M.A."/>
            <person name="Vicente V.A."/>
        </authorList>
    </citation>
    <scope>NUCLEOTIDE SEQUENCE [LARGE SCALE GENOMIC DNA]</scope>
    <source>
        <strain evidence="1 2">CBS 269.64</strain>
    </source>
</reference>